<reference evidence="2" key="1">
    <citation type="journal article" date="2015" name="Genome Announc.">
        <title>Draft Genome Sequence of the Pathogenic Filamentous Fungus Aspergillus udagawae Strain IFM 46973T.</title>
        <authorList>
            <person name="Kusuya Y."/>
            <person name="Takahashi-Nakaguchi A."/>
            <person name="Takahashi H."/>
            <person name="Yaguchi T."/>
        </authorList>
    </citation>
    <scope>NUCLEOTIDE SEQUENCE</scope>
    <source>
        <strain evidence="2">IFM 46973</strain>
    </source>
</reference>
<evidence type="ECO:0000313" key="3">
    <source>
        <dbReference type="Proteomes" id="UP000036893"/>
    </source>
</evidence>
<feature type="compositionally biased region" description="Basic and acidic residues" evidence="1">
    <location>
        <begin position="62"/>
        <end position="71"/>
    </location>
</feature>
<feature type="region of interest" description="Disordered" evidence="1">
    <location>
        <begin position="52"/>
        <end position="71"/>
    </location>
</feature>
<proteinExistence type="predicted"/>
<name>A0A8E0QW04_9EURO</name>
<dbReference type="AlphaFoldDB" id="A0A8E0QW04"/>
<organism evidence="2 3">
    <name type="scientific">Aspergillus udagawae</name>
    <dbReference type="NCBI Taxonomy" id="91492"/>
    <lineage>
        <taxon>Eukaryota</taxon>
        <taxon>Fungi</taxon>
        <taxon>Dikarya</taxon>
        <taxon>Ascomycota</taxon>
        <taxon>Pezizomycotina</taxon>
        <taxon>Eurotiomycetes</taxon>
        <taxon>Eurotiomycetidae</taxon>
        <taxon>Eurotiales</taxon>
        <taxon>Aspergillaceae</taxon>
        <taxon>Aspergillus</taxon>
        <taxon>Aspergillus subgen. Fumigati</taxon>
    </lineage>
</organism>
<dbReference type="RefSeq" id="XP_043147034.1">
    <property type="nucleotide sequence ID" value="XM_043291099.1"/>
</dbReference>
<reference evidence="2" key="2">
    <citation type="submission" date="2021-01" db="EMBL/GenBank/DDBJ databases">
        <title>Pan-genome distribution and transcriptional activeness of fungal secondary metabolism genes in Aspergillus section Fumigati.</title>
        <authorList>
            <person name="Takahashi H."/>
            <person name="Umemura M."/>
            <person name="Ninomiya A."/>
            <person name="Kusuya Y."/>
            <person name="Urayama S."/>
            <person name="Shimizu M."/>
            <person name="Watanabe A."/>
            <person name="Kamei K."/>
            <person name="Yaguchi T."/>
            <person name="Hagiwara D."/>
        </authorList>
    </citation>
    <scope>NUCLEOTIDE SEQUENCE</scope>
    <source>
        <strain evidence="2">IFM 46973</strain>
    </source>
</reference>
<evidence type="ECO:0000256" key="1">
    <source>
        <dbReference type="SAM" id="MobiDB-lite"/>
    </source>
</evidence>
<evidence type="ECO:0000313" key="2">
    <source>
        <dbReference type="EMBL" id="GIC89768.1"/>
    </source>
</evidence>
<sequence>MDVPEPGLICKGISLVMDTSIILRGRAAKLLNQEIQGLGIVFGGDRHPDFSGGHEAQLSCREGTDAGKKQL</sequence>
<accession>A0A8E0QW04</accession>
<comment type="caution">
    <text evidence="2">The sequence shown here is derived from an EMBL/GenBank/DDBJ whole genome shotgun (WGS) entry which is preliminary data.</text>
</comment>
<gene>
    <name evidence="2" type="ORF">Aud_006193</name>
</gene>
<dbReference type="GeneID" id="66993670"/>
<dbReference type="Proteomes" id="UP000036893">
    <property type="component" value="Unassembled WGS sequence"/>
</dbReference>
<dbReference type="EMBL" id="BBXM02000004">
    <property type="protein sequence ID" value="GIC89768.1"/>
    <property type="molecule type" value="Genomic_DNA"/>
</dbReference>
<protein>
    <submittedName>
        <fullName evidence="2">Uncharacterized protein</fullName>
    </submittedName>
</protein>